<dbReference type="PANTHER" id="PTHR35093">
    <property type="entry name" value="OUTER MEMBRANE PROTEIN NMB0088-RELATED"/>
    <property type="match status" value="1"/>
</dbReference>
<dbReference type="Pfam" id="PF03349">
    <property type="entry name" value="Toluene_X"/>
    <property type="match status" value="1"/>
</dbReference>
<evidence type="ECO:0000256" key="4">
    <source>
        <dbReference type="ARBA" id="ARBA00022692"/>
    </source>
</evidence>
<dbReference type="EMBL" id="ARZX01000008">
    <property type="protein sequence ID" value="EWH13741.1"/>
    <property type="molecule type" value="Genomic_DNA"/>
</dbReference>
<dbReference type="Gene3D" id="2.40.160.60">
    <property type="entry name" value="Outer membrane protein transport protein (OMPP1/FadL/TodX)"/>
    <property type="match status" value="1"/>
</dbReference>
<keyword evidence="5 8" id="KW-0732">Signal</keyword>
<keyword evidence="3" id="KW-1134">Transmembrane beta strand</keyword>
<evidence type="ECO:0000313" key="9">
    <source>
        <dbReference type="EMBL" id="EWH13741.1"/>
    </source>
</evidence>
<sequence>MKNYIALAFGLVCTIASAQNINDVLQYNQQNLIGTARYQGMSGAFGALGGDLSALNTNPAGAAVFNNHLFSATLSNYNKSNDANYFGTNREATRNDLEINQIGGVLVFKSNNSDWKKIAIAANYDLVQNFDNNFSISGVSNQGIDQYFLSYANGVPFGPLLKRDGEYLEEAYLDIGRNLGFVDQQAFLGYYGGIIDPVDEANDNNIDYVSNATYNTVNQDYFENTTGYNSKFILDFATQYQDNLYLGASLNFHSINYDKYTEFTETGYTVGTDITRTTFDNYLHTEGNGFSFALGAIAKLNDMVRVGASYESPTWYRLTDDTSQRISSDLADDDINYINFDIINVYERYTIKTPSKVTGSLAVVFGKDGLLSLDYGFQDMSQAEIKPTNDPGFAAANDEISNELGTVSTVRLGGEYRIKDISLRAGYRYEQSPYEDEYTIGDLNGFSLGFGYSFGPNRLDIAYNRTEQDVNKQLFNAGLTTPALVNVANTNVTIGYTVNF</sequence>
<comment type="similarity">
    <text evidence="2">Belongs to the OmpP1/FadL family.</text>
</comment>
<comment type="subcellular location">
    <subcellularLocation>
        <location evidence="1">Cell outer membrane</location>
        <topology evidence="1">Multi-pass membrane protein</topology>
    </subcellularLocation>
</comment>
<comment type="caution">
    <text evidence="9">The sequence shown here is derived from an EMBL/GenBank/DDBJ whole genome shotgun (WGS) entry which is preliminary data.</text>
</comment>
<evidence type="ECO:0000256" key="1">
    <source>
        <dbReference type="ARBA" id="ARBA00004571"/>
    </source>
</evidence>
<reference evidence="9 10" key="1">
    <citation type="journal article" date="2014" name="Genome Announc.">
        <title>Draft Genome Sequence of the Carrageenan-Degrading Bacterium Cellulophaga sp. Strain KL-A, Isolated from Decaying Marine Algae.</title>
        <authorList>
            <person name="Shan D."/>
            <person name="Ying J."/>
            <person name="Li X."/>
            <person name="Gao Z."/>
            <person name="Wei G."/>
            <person name="Shao Z."/>
        </authorList>
    </citation>
    <scope>NUCLEOTIDE SEQUENCE [LARGE SCALE GENOMIC DNA]</scope>
    <source>
        <strain evidence="9 10">KL-A</strain>
    </source>
</reference>
<organism evidence="9 10">
    <name type="scientific">Cellulophaga geojensis KL-A</name>
    <dbReference type="NCBI Taxonomy" id="1328323"/>
    <lineage>
        <taxon>Bacteria</taxon>
        <taxon>Pseudomonadati</taxon>
        <taxon>Bacteroidota</taxon>
        <taxon>Flavobacteriia</taxon>
        <taxon>Flavobacteriales</taxon>
        <taxon>Flavobacteriaceae</taxon>
        <taxon>Cellulophaga</taxon>
    </lineage>
</organism>
<evidence type="ECO:0000256" key="8">
    <source>
        <dbReference type="SAM" id="SignalP"/>
    </source>
</evidence>
<keyword evidence="10" id="KW-1185">Reference proteome</keyword>
<evidence type="ECO:0000256" key="6">
    <source>
        <dbReference type="ARBA" id="ARBA00023136"/>
    </source>
</evidence>
<proteinExistence type="inferred from homology"/>
<dbReference type="InterPro" id="IPR005017">
    <property type="entry name" value="OMPP1/FadL/TodX"/>
</dbReference>
<dbReference type="RefSeq" id="WP_034644937.1">
    <property type="nucleotide sequence ID" value="NZ_ARZX01000008.1"/>
</dbReference>
<evidence type="ECO:0000256" key="2">
    <source>
        <dbReference type="ARBA" id="ARBA00008163"/>
    </source>
</evidence>
<keyword evidence="4" id="KW-0812">Transmembrane</keyword>
<name>A0ABP3B9H5_9FLAO</name>
<evidence type="ECO:0000256" key="5">
    <source>
        <dbReference type="ARBA" id="ARBA00022729"/>
    </source>
</evidence>
<accession>A0ABP3B9H5</accession>
<evidence type="ECO:0000313" key="10">
    <source>
        <dbReference type="Proteomes" id="UP000019275"/>
    </source>
</evidence>
<dbReference type="PANTHER" id="PTHR35093:SF8">
    <property type="entry name" value="OUTER MEMBRANE PROTEIN NMB0088-RELATED"/>
    <property type="match status" value="1"/>
</dbReference>
<dbReference type="Proteomes" id="UP000019275">
    <property type="component" value="Unassembled WGS sequence"/>
</dbReference>
<keyword evidence="6" id="KW-0472">Membrane</keyword>
<dbReference type="SUPFAM" id="SSF56935">
    <property type="entry name" value="Porins"/>
    <property type="match status" value="1"/>
</dbReference>
<feature type="signal peptide" evidence="8">
    <location>
        <begin position="1"/>
        <end position="18"/>
    </location>
</feature>
<gene>
    <name evidence="9" type="ORF">KLA_08076</name>
</gene>
<feature type="chain" id="PRO_5047004182" evidence="8">
    <location>
        <begin position="19"/>
        <end position="500"/>
    </location>
</feature>
<evidence type="ECO:0000256" key="7">
    <source>
        <dbReference type="ARBA" id="ARBA00023237"/>
    </source>
</evidence>
<protein>
    <submittedName>
        <fullName evidence="9">Aromatic hydrocarbon degradation membrane protein</fullName>
    </submittedName>
</protein>
<keyword evidence="7" id="KW-0998">Cell outer membrane</keyword>
<evidence type="ECO:0000256" key="3">
    <source>
        <dbReference type="ARBA" id="ARBA00022452"/>
    </source>
</evidence>